<feature type="region of interest" description="Disordered" evidence="1">
    <location>
        <begin position="307"/>
        <end position="353"/>
    </location>
</feature>
<dbReference type="Proteomes" id="UP000008066">
    <property type="component" value="Unassembled WGS sequence"/>
</dbReference>
<evidence type="ECO:0000256" key="1">
    <source>
        <dbReference type="SAM" id="MobiDB-lite"/>
    </source>
</evidence>
<feature type="region of interest" description="Disordered" evidence="1">
    <location>
        <begin position="232"/>
        <end position="258"/>
    </location>
</feature>
<feature type="compositionally biased region" description="Polar residues" evidence="1">
    <location>
        <begin position="319"/>
        <end position="338"/>
    </location>
</feature>
<dbReference type="OMA" id="DSCECAG"/>
<accession>G0SAL3</accession>
<gene>
    <name evidence="2" type="ORF">CTHT_0042690</name>
</gene>
<dbReference type="STRING" id="759272.G0SAL3"/>
<proteinExistence type="predicted"/>
<dbReference type="HOGENOM" id="CLU_036162_0_0_1"/>
<sequence>MPIINGQKMACEEGSPAGTPTSPTRPSYRVSKASSSTKVSRKQSFDLANLERMDPNSINLMAPSTNGNGVPSGISAPDSAIPVSQSELPGLNQGMGLVSASSGNIYSHPSTAAYGPSVSYGMGFHYSQTNPLQHNITQDGGFITSVNGGFDPAMSHPHPPSQFVNGNHTPSGLDGQTHPPVVNHSLPKVQSGSTTPAPGGCCGVFTYPSDYGSWQHPLDPFSWQQIVAQTANSMPSQPLSSSIPQPQQESHVTTSNSFQTTTGTTVQVDGMMHQCSCGDGCQCVGCLAHPFNSQMYQYVNNAYAGSNGSSPRTGGPDYPTTTSASQSQIAVTTTGQDYQQPQQPPQHQQQHSPLLPEAALTPASSEGAGASPREEQSLSTMDYFFVNIPISGLMCGGSVESCPCGDSCECAGCLVHGNVNTGLR</sequence>
<feature type="region of interest" description="Disordered" evidence="1">
    <location>
        <begin position="1"/>
        <end position="80"/>
    </location>
</feature>
<name>G0SAL3_CHATD</name>
<evidence type="ECO:0000313" key="2">
    <source>
        <dbReference type="EMBL" id="EGS19785.1"/>
    </source>
</evidence>
<organism evidence="3">
    <name type="scientific">Chaetomium thermophilum (strain DSM 1495 / CBS 144.50 / IMI 039719)</name>
    <name type="common">Thermochaetoides thermophila</name>
    <dbReference type="NCBI Taxonomy" id="759272"/>
    <lineage>
        <taxon>Eukaryota</taxon>
        <taxon>Fungi</taxon>
        <taxon>Dikarya</taxon>
        <taxon>Ascomycota</taxon>
        <taxon>Pezizomycotina</taxon>
        <taxon>Sordariomycetes</taxon>
        <taxon>Sordariomycetidae</taxon>
        <taxon>Sordariales</taxon>
        <taxon>Chaetomiaceae</taxon>
        <taxon>Thermochaetoides</taxon>
    </lineage>
</organism>
<reference evidence="2 3" key="1">
    <citation type="journal article" date="2011" name="Cell">
        <title>Insight into structure and assembly of the nuclear pore complex by utilizing the genome of a eukaryotic thermophile.</title>
        <authorList>
            <person name="Amlacher S."/>
            <person name="Sarges P."/>
            <person name="Flemming D."/>
            <person name="van Noort V."/>
            <person name="Kunze R."/>
            <person name="Devos D.P."/>
            <person name="Arumugam M."/>
            <person name="Bork P."/>
            <person name="Hurt E."/>
        </authorList>
    </citation>
    <scope>NUCLEOTIDE SEQUENCE [LARGE SCALE GENOMIC DNA]</scope>
    <source>
        <strain evidence="3">DSM 1495 / CBS 144.50 / IMI 039719</strain>
    </source>
</reference>
<feature type="compositionally biased region" description="Low complexity" evidence="1">
    <location>
        <begin position="233"/>
        <end position="258"/>
    </location>
</feature>
<dbReference type="KEGG" id="cthr:CTHT_0042690"/>
<dbReference type="GeneID" id="18258307"/>
<feature type="compositionally biased region" description="Low complexity" evidence="1">
    <location>
        <begin position="339"/>
        <end position="351"/>
    </location>
</feature>
<protein>
    <submittedName>
        <fullName evidence="2">Putative copper-activated transcription factor</fullName>
    </submittedName>
</protein>
<dbReference type="eggNOG" id="ENOG502SQDA">
    <property type="taxonomic scope" value="Eukaryota"/>
</dbReference>
<dbReference type="OrthoDB" id="5600085at2759"/>
<keyword evidence="3" id="KW-1185">Reference proteome</keyword>
<feature type="compositionally biased region" description="Polar residues" evidence="1">
    <location>
        <begin position="56"/>
        <end position="69"/>
    </location>
</feature>
<dbReference type="RefSeq" id="XP_006694670.1">
    <property type="nucleotide sequence ID" value="XM_006694607.1"/>
</dbReference>
<dbReference type="EMBL" id="GL988043">
    <property type="protein sequence ID" value="EGS19785.1"/>
    <property type="molecule type" value="Genomic_DNA"/>
</dbReference>
<evidence type="ECO:0000313" key="3">
    <source>
        <dbReference type="Proteomes" id="UP000008066"/>
    </source>
</evidence>
<dbReference type="AlphaFoldDB" id="G0SAL3"/>